<reference evidence="9 10" key="1">
    <citation type="submission" date="2011-12" db="EMBL/GenBank/DDBJ databases">
        <title>Complete sequence of Mycobacterium rhodesiae NBB3.</title>
        <authorList>
            <consortium name="US DOE Joint Genome Institute"/>
            <person name="Lucas S."/>
            <person name="Han J."/>
            <person name="Lapidus A."/>
            <person name="Cheng J.-F."/>
            <person name="Goodwin L."/>
            <person name="Pitluck S."/>
            <person name="Peters L."/>
            <person name="Mikhailova N."/>
            <person name="Gu W."/>
            <person name="Detter J.C."/>
            <person name="Han C."/>
            <person name="Tapia R."/>
            <person name="Land M."/>
            <person name="Hauser L."/>
            <person name="Kyrpides N."/>
            <person name="Ivanova N."/>
            <person name="Pagani I."/>
            <person name="Mattes T."/>
            <person name="Holmes A."/>
            <person name="Rutledge P."/>
            <person name="Paulsen I."/>
            <person name="Coleman N."/>
            <person name="Woyke T."/>
        </authorList>
    </citation>
    <scope>NUCLEOTIDE SEQUENCE [LARGE SCALE GENOMIC DNA]</scope>
    <source>
        <strain evidence="9 10">NBB3</strain>
    </source>
</reference>
<keyword evidence="6 7" id="KW-0472">Membrane</keyword>
<dbReference type="AlphaFoldDB" id="G8RH26"/>
<dbReference type="RefSeq" id="WP_014211140.1">
    <property type="nucleotide sequence ID" value="NC_016604.1"/>
</dbReference>
<feature type="transmembrane region" description="Helical" evidence="7">
    <location>
        <begin position="49"/>
        <end position="69"/>
    </location>
</feature>
<keyword evidence="2" id="KW-0813">Transport</keyword>
<feature type="transmembrane region" description="Helical" evidence="7">
    <location>
        <begin position="81"/>
        <end position="107"/>
    </location>
</feature>
<evidence type="ECO:0000256" key="7">
    <source>
        <dbReference type="SAM" id="Phobius"/>
    </source>
</evidence>
<dbReference type="HOGENOM" id="CLU_1784757_0_0_11"/>
<dbReference type="GO" id="GO:0022857">
    <property type="term" value="F:transmembrane transporter activity"/>
    <property type="evidence" value="ECO:0007669"/>
    <property type="project" value="InterPro"/>
</dbReference>
<keyword evidence="5 7" id="KW-1133">Transmembrane helix</keyword>
<dbReference type="OrthoDB" id="9781469at2"/>
<dbReference type="Proteomes" id="UP000005442">
    <property type="component" value="Chromosome"/>
</dbReference>
<dbReference type="PROSITE" id="PS50850">
    <property type="entry name" value="MFS"/>
    <property type="match status" value="1"/>
</dbReference>
<dbReference type="PATRIC" id="fig|710685.3.peg.2739"/>
<organism evidence="9 10">
    <name type="scientific">Mycolicibacterium rhodesiae (strain NBB3)</name>
    <name type="common">Mycobacterium rhodesiae</name>
    <dbReference type="NCBI Taxonomy" id="710685"/>
    <lineage>
        <taxon>Bacteria</taxon>
        <taxon>Bacillati</taxon>
        <taxon>Actinomycetota</taxon>
        <taxon>Actinomycetes</taxon>
        <taxon>Mycobacteriales</taxon>
        <taxon>Mycobacteriaceae</taxon>
        <taxon>Mycolicibacterium</taxon>
    </lineage>
</organism>
<evidence type="ECO:0000259" key="8">
    <source>
        <dbReference type="PROSITE" id="PS50850"/>
    </source>
</evidence>
<keyword evidence="3" id="KW-1003">Cell membrane</keyword>
<gene>
    <name evidence="9" type="ordered locus">MycrhN_2750</name>
</gene>
<dbReference type="Gene3D" id="1.20.1720.10">
    <property type="entry name" value="Multidrug resistance protein D"/>
    <property type="match status" value="1"/>
</dbReference>
<dbReference type="eggNOG" id="COG0477">
    <property type="taxonomic scope" value="Bacteria"/>
</dbReference>
<sequence length="145" mass="15429">MTETQTPPDTRRWWALALLSVAQFMLILDVTVVTIALPHIGPDLGLSRGTLTWVMSAYTLLFGGLMLVGGRAADLFGARKVVIAGLALFTAASLVAGLAVNGAMLVGGRIGRGLLLRPHGPAHHPVPSFVNLTLFEELRCCFPAR</sequence>
<evidence type="ECO:0000256" key="1">
    <source>
        <dbReference type="ARBA" id="ARBA00004651"/>
    </source>
</evidence>
<evidence type="ECO:0000256" key="2">
    <source>
        <dbReference type="ARBA" id="ARBA00022448"/>
    </source>
</evidence>
<dbReference type="PANTHER" id="PTHR42718">
    <property type="entry name" value="MAJOR FACILITATOR SUPERFAMILY MULTIDRUG TRANSPORTER MFSC"/>
    <property type="match status" value="1"/>
</dbReference>
<proteinExistence type="predicted"/>
<comment type="subcellular location">
    <subcellularLocation>
        <location evidence="1">Cell membrane</location>
        <topology evidence="1">Multi-pass membrane protein</topology>
    </subcellularLocation>
</comment>
<dbReference type="SUPFAM" id="SSF103473">
    <property type="entry name" value="MFS general substrate transporter"/>
    <property type="match status" value="1"/>
</dbReference>
<keyword evidence="10" id="KW-1185">Reference proteome</keyword>
<dbReference type="InterPro" id="IPR011701">
    <property type="entry name" value="MFS"/>
</dbReference>
<dbReference type="GO" id="GO:0005886">
    <property type="term" value="C:plasma membrane"/>
    <property type="evidence" value="ECO:0007669"/>
    <property type="project" value="UniProtKB-SubCell"/>
</dbReference>
<dbReference type="InterPro" id="IPR036259">
    <property type="entry name" value="MFS_trans_sf"/>
</dbReference>
<keyword evidence="4 7" id="KW-0812">Transmembrane</keyword>
<dbReference type="Pfam" id="PF07690">
    <property type="entry name" value="MFS_1"/>
    <property type="match status" value="1"/>
</dbReference>
<evidence type="ECO:0000256" key="3">
    <source>
        <dbReference type="ARBA" id="ARBA00022475"/>
    </source>
</evidence>
<name>G8RH26_MYCRN</name>
<feature type="transmembrane region" description="Helical" evidence="7">
    <location>
        <begin position="13"/>
        <end position="37"/>
    </location>
</feature>
<evidence type="ECO:0000313" key="10">
    <source>
        <dbReference type="Proteomes" id="UP000005442"/>
    </source>
</evidence>
<dbReference type="EMBL" id="CP003169">
    <property type="protein sequence ID" value="AEV73330.1"/>
    <property type="molecule type" value="Genomic_DNA"/>
</dbReference>
<evidence type="ECO:0000256" key="6">
    <source>
        <dbReference type="ARBA" id="ARBA00023136"/>
    </source>
</evidence>
<protein>
    <submittedName>
        <fullName evidence="9">Arabinose efflux permease family protein</fullName>
    </submittedName>
</protein>
<dbReference type="STRING" id="710685.MycrhN_2750"/>
<dbReference type="KEGG" id="mrh:MycrhN_2750"/>
<evidence type="ECO:0000256" key="5">
    <source>
        <dbReference type="ARBA" id="ARBA00022989"/>
    </source>
</evidence>
<dbReference type="InterPro" id="IPR020846">
    <property type="entry name" value="MFS_dom"/>
</dbReference>
<accession>G8RH26</accession>
<feature type="domain" description="Major facilitator superfamily (MFS) profile" evidence="8">
    <location>
        <begin position="15"/>
        <end position="145"/>
    </location>
</feature>
<evidence type="ECO:0000313" key="9">
    <source>
        <dbReference type="EMBL" id="AEV73330.1"/>
    </source>
</evidence>
<dbReference type="PANTHER" id="PTHR42718:SF46">
    <property type="entry name" value="BLR6921 PROTEIN"/>
    <property type="match status" value="1"/>
</dbReference>
<evidence type="ECO:0000256" key="4">
    <source>
        <dbReference type="ARBA" id="ARBA00022692"/>
    </source>
</evidence>